<feature type="active site" description="Proton donor" evidence="9">
    <location>
        <position position="139"/>
    </location>
</feature>
<evidence type="ECO:0000313" key="11">
    <source>
        <dbReference type="EMBL" id="QGG79365.1"/>
    </source>
</evidence>
<dbReference type="PANTHER" id="PTHR30002">
    <property type="entry name" value="EPOXYQUEUOSINE REDUCTASE"/>
    <property type="match status" value="1"/>
</dbReference>
<accession>A0A5Q2QEC1</accession>
<evidence type="ECO:0000259" key="10">
    <source>
        <dbReference type="PROSITE" id="PS51379"/>
    </source>
</evidence>
<dbReference type="GO" id="GO:0052693">
    <property type="term" value="F:epoxyqueuosine reductase activity"/>
    <property type="evidence" value="ECO:0007669"/>
    <property type="project" value="UniProtKB-UniRule"/>
</dbReference>
<evidence type="ECO:0000256" key="9">
    <source>
        <dbReference type="HAMAP-Rule" id="MF_00916"/>
    </source>
</evidence>
<dbReference type="SUPFAM" id="SSF46548">
    <property type="entry name" value="alpha-helical ferredoxin"/>
    <property type="match status" value="1"/>
</dbReference>
<feature type="binding site" evidence="9">
    <location>
        <begin position="247"/>
        <end position="248"/>
    </location>
    <ligand>
        <name>cob(II)alamin</name>
        <dbReference type="ChEBI" id="CHEBI:16304"/>
    </ligand>
</feature>
<evidence type="ECO:0000256" key="1">
    <source>
        <dbReference type="ARBA" id="ARBA00022485"/>
    </source>
</evidence>
<feature type="binding site" evidence="9">
    <location>
        <position position="62"/>
    </location>
    <ligand>
        <name>cob(II)alamin</name>
        <dbReference type="ChEBI" id="CHEBI:16304"/>
    </ligand>
</feature>
<feature type="binding site" evidence="9">
    <location>
        <position position="204"/>
    </location>
    <ligand>
        <name>[4Fe-4S] cluster</name>
        <dbReference type="ChEBI" id="CHEBI:49883"/>
        <label>2</label>
    </ligand>
</feature>
<protein>
    <recommendedName>
        <fullName evidence="9">Epoxyqueuosine reductase</fullName>
        <ecNumber evidence="9">1.17.99.6</ecNumber>
    </recommendedName>
    <alternativeName>
        <fullName evidence="9">Queuosine biosynthesis protein QueG</fullName>
    </alternativeName>
</protein>
<keyword evidence="2 9" id="KW-0963">Cytoplasm</keyword>
<dbReference type="Gene3D" id="3.30.70.20">
    <property type="match status" value="1"/>
</dbReference>
<evidence type="ECO:0000256" key="3">
    <source>
        <dbReference type="ARBA" id="ARBA00022694"/>
    </source>
</evidence>
<feature type="binding site" evidence="9">
    <location>
        <position position="222"/>
    </location>
    <ligand>
        <name>cob(II)alamin</name>
        <dbReference type="ChEBI" id="CHEBI:16304"/>
    </ligand>
</feature>
<dbReference type="RefSeq" id="WP_153712869.1">
    <property type="nucleotide sequence ID" value="NZ_CP045871.1"/>
</dbReference>
<dbReference type="PROSITE" id="PS51379">
    <property type="entry name" value="4FE4S_FER_2"/>
    <property type="match status" value="1"/>
</dbReference>
<evidence type="ECO:0000313" key="12">
    <source>
        <dbReference type="Proteomes" id="UP000388235"/>
    </source>
</evidence>
<dbReference type="Pfam" id="PF08331">
    <property type="entry name" value="QueG_DUF1730"/>
    <property type="match status" value="1"/>
</dbReference>
<dbReference type="GO" id="GO:0031419">
    <property type="term" value="F:cobalamin binding"/>
    <property type="evidence" value="ECO:0007669"/>
    <property type="project" value="UniProtKB-KW"/>
</dbReference>
<keyword evidence="8 9" id="KW-0411">Iron-sulfur</keyword>
<keyword evidence="9" id="KW-0846">Cobalamin</keyword>
<proteinExistence type="inferred from homology"/>
<comment type="cofactor">
    <cofactor evidence="9">
        <name>cob(II)alamin</name>
        <dbReference type="ChEBI" id="CHEBI:16304"/>
    </cofactor>
</comment>
<organism evidence="11 12">
    <name type="scientific">Litorivicinus lipolyticus</name>
    <dbReference type="NCBI Taxonomy" id="418701"/>
    <lineage>
        <taxon>Bacteria</taxon>
        <taxon>Pseudomonadati</taxon>
        <taxon>Pseudomonadota</taxon>
        <taxon>Gammaproteobacteria</taxon>
        <taxon>Oceanospirillales</taxon>
        <taxon>Litorivicinaceae</taxon>
        <taxon>Litorivicinus</taxon>
    </lineage>
</organism>
<feature type="binding site" evidence="9">
    <location>
        <position position="220"/>
    </location>
    <ligand>
        <name>[4Fe-4S] cluster</name>
        <dbReference type="ChEBI" id="CHEBI:49883"/>
        <label>2</label>
    </ligand>
</feature>
<comment type="caution">
    <text evidence="9">Lacks conserved residue(s) required for the propagation of feature annotation.</text>
</comment>
<dbReference type="PANTHER" id="PTHR30002:SF4">
    <property type="entry name" value="EPOXYQUEUOSINE REDUCTASE"/>
    <property type="match status" value="1"/>
</dbReference>
<evidence type="ECO:0000256" key="6">
    <source>
        <dbReference type="ARBA" id="ARBA00023002"/>
    </source>
</evidence>
<dbReference type="InterPro" id="IPR017900">
    <property type="entry name" value="4Fe4S_Fe_S_CS"/>
</dbReference>
<keyword evidence="9" id="KW-0170">Cobalt</keyword>
<dbReference type="HAMAP" id="MF_00916">
    <property type="entry name" value="QueG"/>
    <property type="match status" value="1"/>
</dbReference>
<feature type="binding site" evidence="9">
    <location>
        <position position="200"/>
    </location>
    <ligand>
        <name>[4Fe-4S] cluster</name>
        <dbReference type="ChEBI" id="CHEBI:49883"/>
        <label>1</label>
    </ligand>
</feature>
<evidence type="ECO:0000256" key="7">
    <source>
        <dbReference type="ARBA" id="ARBA00023004"/>
    </source>
</evidence>
<dbReference type="InterPro" id="IPR013542">
    <property type="entry name" value="QueG_DUF1730"/>
</dbReference>
<feature type="binding site" evidence="9">
    <location>
        <position position="194"/>
    </location>
    <ligand>
        <name>[4Fe-4S] cluster</name>
        <dbReference type="ChEBI" id="CHEBI:49883"/>
        <label>1</label>
    </ligand>
</feature>
<dbReference type="FunFam" id="3.30.70.20:FF:000017">
    <property type="entry name" value="Epoxyqueuosine reductase"/>
    <property type="match status" value="1"/>
</dbReference>
<keyword evidence="1 9" id="KW-0004">4Fe-4S</keyword>
<dbReference type="EMBL" id="CP045871">
    <property type="protein sequence ID" value="QGG79365.1"/>
    <property type="molecule type" value="Genomic_DNA"/>
</dbReference>
<dbReference type="InterPro" id="IPR017896">
    <property type="entry name" value="4Fe4S_Fe-S-bd"/>
</dbReference>
<keyword evidence="12" id="KW-1185">Reference proteome</keyword>
<dbReference type="GO" id="GO:0051539">
    <property type="term" value="F:4 iron, 4 sulfur cluster binding"/>
    <property type="evidence" value="ECO:0007669"/>
    <property type="project" value="UniProtKB-KW"/>
</dbReference>
<dbReference type="Pfam" id="PF13484">
    <property type="entry name" value="Fer4_16"/>
    <property type="match status" value="1"/>
</dbReference>
<name>A0A5Q2QEC1_9GAMM</name>
<dbReference type="EC" id="1.17.99.6" evidence="9"/>
<dbReference type="NCBIfam" id="TIGR00276">
    <property type="entry name" value="tRNA epoxyqueuosine(34) reductase QueG"/>
    <property type="match status" value="1"/>
</dbReference>
<dbReference type="InterPro" id="IPR004453">
    <property type="entry name" value="QueG"/>
</dbReference>
<feature type="binding site" evidence="9">
    <location>
        <position position="254"/>
    </location>
    <ligand>
        <name>[4Fe-4S] cluster</name>
        <dbReference type="ChEBI" id="CHEBI:49883"/>
        <label>1</label>
    </ligand>
</feature>
<keyword evidence="5 9" id="KW-0671">Queuosine biosynthesis</keyword>
<feature type="binding site" evidence="9">
    <location>
        <position position="139"/>
    </location>
    <ligand>
        <name>cob(II)alamin</name>
        <dbReference type="ChEBI" id="CHEBI:16304"/>
    </ligand>
</feature>
<gene>
    <name evidence="9 11" type="primary">queG</name>
    <name evidence="11" type="ORF">GH975_01805</name>
</gene>
<dbReference type="GO" id="GO:0005737">
    <property type="term" value="C:cytoplasm"/>
    <property type="evidence" value="ECO:0007669"/>
    <property type="project" value="UniProtKB-SubCell"/>
</dbReference>
<comment type="catalytic activity">
    <reaction evidence="9">
        <text>epoxyqueuosine(34) in tRNA + AH2 = queuosine(34) in tRNA + A + H2O</text>
        <dbReference type="Rhea" id="RHEA:32159"/>
        <dbReference type="Rhea" id="RHEA-COMP:18571"/>
        <dbReference type="Rhea" id="RHEA-COMP:18582"/>
        <dbReference type="ChEBI" id="CHEBI:13193"/>
        <dbReference type="ChEBI" id="CHEBI:15377"/>
        <dbReference type="ChEBI" id="CHEBI:17499"/>
        <dbReference type="ChEBI" id="CHEBI:194431"/>
        <dbReference type="ChEBI" id="CHEBI:194443"/>
        <dbReference type="EC" id="1.17.99.6"/>
    </reaction>
</comment>
<feature type="binding site" evidence="9">
    <location>
        <position position="197"/>
    </location>
    <ligand>
        <name>[4Fe-4S] cluster</name>
        <dbReference type="ChEBI" id="CHEBI:49883"/>
        <label>1</label>
    </ligand>
</feature>
<feature type="binding site" evidence="9">
    <location>
        <position position="247"/>
    </location>
    <ligand>
        <name>[4Fe-4S] cluster</name>
        <dbReference type="ChEBI" id="CHEBI:49883"/>
        <label>2</label>
    </ligand>
</feature>
<dbReference type="AlphaFoldDB" id="A0A5Q2QEC1"/>
<feature type="domain" description="4Fe-4S ferredoxin-type" evidence="10">
    <location>
        <begin position="183"/>
        <end position="214"/>
    </location>
</feature>
<evidence type="ECO:0000256" key="5">
    <source>
        <dbReference type="ARBA" id="ARBA00022785"/>
    </source>
</evidence>
<feature type="binding site" evidence="9">
    <location>
        <position position="174"/>
    </location>
    <ligand>
        <name>cob(II)alamin</name>
        <dbReference type="ChEBI" id="CHEBI:16304"/>
    </ligand>
</feature>
<keyword evidence="6 9" id="KW-0560">Oxidoreductase</keyword>
<dbReference type="PROSITE" id="PS00198">
    <property type="entry name" value="4FE4S_FER_1"/>
    <property type="match status" value="1"/>
</dbReference>
<dbReference type="GO" id="GO:0046872">
    <property type="term" value="F:metal ion binding"/>
    <property type="evidence" value="ECO:0007669"/>
    <property type="project" value="UniProtKB-KW"/>
</dbReference>
<comment type="function">
    <text evidence="9">Catalyzes the conversion of epoxyqueuosine (oQ) to queuosine (Q), which is a hypermodified base found in the wobble positions of tRNA(Asp), tRNA(Asn), tRNA(His) and tRNA(Tyr).</text>
</comment>
<feature type="binding site" evidence="9">
    <location>
        <position position="163"/>
    </location>
    <ligand>
        <name>cob(II)alamin</name>
        <dbReference type="ChEBI" id="CHEBI:16304"/>
    </ligand>
</feature>
<evidence type="ECO:0000256" key="8">
    <source>
        <dbReference type="ARBA" id="ARBA00023014"/>
    </source>
</evidence>
<dbReference type="KEGG" id="llp:GH975_01805"/>
<evidence type="ECO:0000256" key="4">
    <source>
        <dbReference type="ARBA" id="ARBA00022723"/>
    </source>
</evidence>
<keyword evidence="4 9" id="KW-0479">Metal-binding</keyword>
<dbReference type="UniPathway" id="UPA00392"/>
<dbReference type="OrthoDB" id="9784571at2"/>
<comment type="similarity">
    <text evidence="9">Belongs to the QueG family.</text>
</comment>
<sequence length="348" mass="39076">MQFTHDPTDFRLQLNARAGELGFRRVGVASLDQSDALAHLDQWLADEFHGQMSWMERGRDLRAHLSQVHPDARRIVLGVTDYLPPDTDPWGVIGNPEKAYLSRYALGRDYHKTLRKRMKGLAQSLSPFIQPHGFRVFADSAPVLEKHFAEQAGLGWIGKHTLVLSRDAGSWSFISGFLTDAPLPTTHEPEQPRCGSCTACIDICPTQAIVAPYRLDARRCISYHTIEMTGPIPDEFRQPMGNRVFGCDDCQLICPWNRYADTGDDQFNPRHGLESPDLLALWAWSRVEFDQRTQGMAIRRAGYDKFRENLLIAMGNALPNPAIAGALAACQPETDAQAEHLRWALSRG</sequence>
<reference evidence="11 12" key="1">
    <citation type="submission" date="2019-11" db="EMBL/GenBank/DDBJ databases">
        <authorList>
            <person name="Khan S.A."/>
            <person name="Jeon C.O."/>
            <person name="Chun B.H."/>
        </authorList>
    </citation>
    <scope>NUCLEOTIDE SEQUENCE [LARGE SCALE GENOMIC DNA]</scope>
    <source>
        <strain evidence="11 12">IMCC 1097</strain>
    </source>
</reference>
<comment type="pathway">
    <text evidence="9">tRNA modification; tRNA-queuosine biosynthesis.</text>
</comment>
<comment type="subcellular location">
    <subcellularLocation>
        <location evidence="9">Cytoplasm</location>
    </subcellularLocation>
</comment>
<dbReference type="Proteomes" id="UP000388235">
    <property type="component" value="Chromosome"/>
</dbReference>
<dbReference type="GO" id="GO:0008616">
    <property type="term" value="P:tRNA queuosine(34) biosynthetic process"/>
    <property type="evidence" value="ECO:0007669"/>
    <property type="project" value="UniProtKB-UniRule"/>
</dbReference>
<comment type="cofactor">
    <cofactor evidence="9">
        <name>[4Fe-4S] cluster</name>
        <dbReference type="ChEBI" id="CHEBI:49883"/>
    </cofactor>
    <text evidence="9">Binds 2 [4Fe-4S] clusters per monomer.</text>
</comment>
<keyword evidence="3 9" id="KW-0819">tRNA processing</keyword>
<comment type="subunit">
    <text evidence="9">Monomer.</text>
</comment>
<keyword evidence="7 9" id="KW-0408">Iron</keyword>
<evidence type="ECO:0000256" key="2">
    <source>
        <dbReference type="ARBA" id="ARBA00022490"/>
    </source>
</evidence>
<feature type="binding site" evidence="9">
    <location>
        <position position="250"/>
    </location>
    <ligand>
        <name>[4Fe-4S] cluster</name>
        <dbReference type="ChEBI" id="CHEBI:49883"/>
        <label>2</label>
    </ligand>
</feature>